<dbReference type="EMBL" id="LN614827">
    <property type="protein sequence ID" value="CEG56512.1"/>
    <property type="molecule type" value="Genomic_DNA"/>
</dbReference>
<evidence type="ECO:0000313" key="2">
    <source>
        <dbReference type="Proteomes" id="UP000032430"/>
    </source>
</evidence>
<dbReference type="OrthoDB" id="5630621at2"/>
<sequence length="760" mass="87723">MTGILSSVSAIVLAQPGSQIAEAVLVVGAAAAVGGFIVGKAIVQITHKEWKAYKEKQHKEKIEAVNKIHKQTLCNLTISNGTPIPALPQIFQFKEDNKTVESLHYNQDELDDIGVVPPEAPLELTPYWQYILDAILKLKAYYNDLADKDDITAGVLSYLLNILQNRCLSFAGYEYDITYLHALISFVNNYASMENTEHSQHFSRLMDVYTPLKYAVQELEKHKESMSFKDMVEEARNACLDTNNQLIRLMVRIIMPEKYDHLIDTVTHTELKQDIIRKKYVDKEKWGIIFKSKPEIDLPNSIFHDWIMGLSHYFLEAQNPSDIIKGQPIIRPNELFAFINWAREVKAHPLPEKTNNPRYQEEKKQYDKDRKKLHETLNLIYKVFTHAPCFVNSKLSSSKKKDEFVVVKEENELLIAVEFIAQFGHLIHGIISLQGLCTELSKSIQELGLDFFDNQQNFDRMLTAFNELKAIIQADLNNMEEKMLAIDKANKNVMRIAYKIELQNQMEKALKAVRSRLLYLADKVTHYKNKYPKTQEESIQEILSAADFFSRIYKESPSLPTKSTTDSTIPLPEQKTNQQIPATNPVHYSTENAVMEVPTLEEMKTKLNEINNELLAEVTKINDSREKDPQEQKYETICNSLKDLQMKSIEMSEEIEKQVQAQKEPDPDRVDKAQKLYKFTLSIYESTIAFLAQIPEERAKQVDSFIEKMHKQLNSRENNAFIDRHYNGFSKWIQDNFGFFPTATRKKITALEYACENLRP</sequence>
<dbReference type="RefSeq" id="WP_045095162.1">
    <property type="nucleotide sequence ID" value="NZ_LN614827.1"/>
</dbReference>
<dbReference type="AlphaFoldDB" id="A0A098G207"/>
<dbReference type="KEGG" id="lfa:LFA_1077"/>
<protein>
    <submittedName>
        <fullName evidence="1">Uncharacterized protein</fullName>
    </submittedName>
</protein>
<gene>
    <name evidence="1" type="ORF">LFA_1077</name>
</gene>
<dbReference type="Proteomes" id="UP000032430">
    <property type="component" value="Chromosome I"/>
</dbReference>
<name>A0A098G207_9GAMM</name>
<dbReference type="HOGENOM" id="CLU_366731_0_0_6"/>
<proteinExistence type="predicted"/>
<keyword evidence="2" id="KW-1185">Reference proteome</keyword>
<accession>A0A098G207</accession>
<evidence type="ECO:0000313" key="1">
    <source>
        <dbReference type="EMBL" id="CEG56512.1"/>
    </source>
</evidence>
<reference evidence="2" key="1">
    <citation type="submission" date="2014-09" db="EMBL/GenBank/DDBJ databases">
        <authorList>
            <person name="Gomez-Valero L."/>
        </authorList>
    </citation>
    <scope>NUCLEOTIDE SEQUENCE [LARGE SCALE GENOMIC DNA]</scope>
    <source>
        <strain evidence="2">ATCC700992</strain>
    </source>
</reference>
<organism evidence="1 2">
    <name type="scientific">Legionella fallonii LLAP-10</name>
    <dbReference type="NCBI Taxonomy" id="1212491"/>
    <lineage>
        <taxon>Bacteria</taxon>
        <taxon>Pseudomonadati</taxon>
        <taxon>Pseudomonadota</taxon>
        <taxon>Gammaproteobacteria</taxon>
        <taxon>Legionellales</taxon>
        <taxon>Legionellaceae</taxon>
        <taxon>Legionella</taxon>
    </lineage>
</organism>